<comment type="catalytic activity">
    <reaction evidence="1">
        <text>2 6,7-dimethyl-8-(1-D-ribityl)lumazine + H(+) = 5-amino-6-(D-ribitylamino)uracil + riboflavin</text>
        <dbReference type="Rhea" id="RHEA:20772"/>
        <dbReference type="ChEBI" id="CHEBI:15378"/>
        <dbReference type="ChEBI" id="CHEBI:15934"/>
        <dbReference type="ChEBI" id="CHEBI:57986"/>
        <dbReference type="ChEBI" id="CHEBI:58201"/>
        <dbReference type="EC" id="2.5.1.9"/>
    </reaction>
</comment>
<dbReference type="GO" id="GO:0009231">
    <property type="term" value="P:riboflavin biosynthetic process"/>
    <property type="evidence" value="ECO:0007669"/>
    <property type="project" value="UniProtKB-KW"/>
</dbReference>
<protein>
    <recommendedName>
        <fullName evidence="6 10">Riboflavin synthase</fullName>
        <ecNumber evidence="5 10">2.5.1.9</ecNumber>
    </recommendedName>
</protein>
<comment type="caution">
    <text evidence="13">The sequence shown here is derived from an EMBL/GenBank/DDBJ whole genome shotgun (WGS) entry which is preliminary data.</text>
</comment>
<sequence length="223" mass="23922">MFTGIIEAVGSIADIRMIGGDMRLYIRTGTLDLADVKLGDSIATNGVCLTAVELPGDGFIADVSRETLAHTRFESLQVGEAVNLEKAMRADTRFGGHIVTGHVDALGTVVERSDDARSVRLQVRMPASIQRYVATKGSITVDGVSLTVNALEGDSFLLNIVPHTAQETLIDSYTAGRQVHLEVDIIARYLERLMGAVHTDAPSDGDADGVTMALLANHGFMRR</sequence>
<organism evidence="13 14">
    <name type="scientific">Marinobacterium halophilum</name>
    <dbReference type="NCBI Taxonomy" id="267374"/>
    <lineage>
        <taxon>Bacteria</taxon>
        <taxon>Pseudomonadati</taxon>
        <taxon>Pseudomonadota</taxon>
        <taxon>Gammaproteobacteria</taxon>
        <taxon>Oceanospirillales</taxon>
        <taxon>Oceanospirillaceae</taxon>
        <taxon>Marinobacterium</taxon>
    </lineage>
</organism>
<evidence type="ECO:0000313" key="14">
    <source>
        <dbReference type="Proteomes" id="UP000242133"/>
    </source>
</evidence>
<dbReference type="PROSITE" id="PS51177">
    <property type="entry name" value="LUMAZINE_BIND"/>
    <property type="match status" value="2"/>
</dbReference>
<dbReference type="EC" id="2.5.1.9" evidence="5 10"/>
<dbReference type="RefSeq" id="WP_106591586.1">
    <property type="nucleotide sequence ID" value="NZ_PYGI01000009.1"/>
</dbReference>
<dbReference type="InterPro" id="IPR001783">
    <property type="entry name" value="Lumazine-bd"/>
</dbReference>
<keyword evidence="8" id="KW-0808">Transferase</keyword>
<dbReference type="FunFam" id="2.40.30.20:FF:000003">
    <property type="entry name" value="Riboflavin synthase, alpha subunit"/>
    <property type="match status" value="1"/>
</dbReference>
<dbReference type="FunFam" id="2.40.30.20:FF:000004">
    <property type="entry name" value="Riboflavin synthase, alpha subunit"/>
    <property type="match status" value="1"/>
</dbReference>
<dbReference type="CDD" id="cd00402">
    <property type="entry name" value="Riboflavin_synthase_like"/>
    <property type="match status" value="1"/>
</dbReference>
<dbReference type="SUPFAM" id="SSF63380">
    <property type="entry name" value="Riboflavin synthase domain-like"/>
    <property type="match status" value="2"/>
</dbReference>
<feature type="repeat" description="Lumazine-binding" evidence="11">
    <location>
        <begin position="1"/>
        <end position="97"/>
    </location>
</feature>
<dbReference type="Gene3D" id="2.40.30.20">
    <property type="match status" value="2"/>
</dbReference>
<dbReference type="PANTHER" id="PTHR21098">
    <property type="entry name" value="RIBOFLAVIN SYNTHASE ALPHA CHAIN"/>
    <property type="match status" value="1"/>
</dbReference>
<dbReference type="OrthoDB" id="9788537at2"/>
<dbReference type="NCBIfam" id="TIGR00187">
    <property type="entry name" value="ribE"/>
    <property type="match status" value="1"/>
</dbReference>
<gene>
    <name evidence="13" type="ORF">CLV44_10987</name>
</gene>
<dbReference type="Proteomes" id="UP000242133">
    <property type="component" value="Unassembled WGS sequence"/>
</dbReference>
<evidence type="ECO:0000256" key="6">
    <source>
        <dbReference type="ARBA" id="ARBA00013950"/>
    </source>
</evidence>
<reference evidence="13 14" key="1">
    <citation type="submission" date="2018-03" db="EMBL/GenBank/DDBJ databases">
        <title>Genomic Encyclopedia of Archaeal and Bacterial Type Strains, Phase II (KMG-II): from individual species to whole genera.</title>
        <authorList>
            <person name="Goeker M."/>
        </authorList>
    </citation>
    <scope>NUCLEOTIDE SEQUENCE [LARGE SCALE GENOMIC DNA]</scope>
    <source>
        <strain evidence="13 14">DSM 17586</strain>
    </source>
</reference>
<dbReference type="InterPro" id="IPR017938">
    <property type="entry name" value="Riboflavin_synthase-like_b-brl"/>
</dbReference>
<dbReference type="InterPro" id="IPR023366">
    <property type="entry name" value="ATP_synth_asu-like_sf"/>
</dbReference>
<comment type="pathway">
    <text evidence="3">Cofactor biosynthesis; riboflavin biosynthesis; riboflavin from 2-hydroxy-3-oxobutyl phosphate and 5-amino-6-(D-ribitylamino)uracil: step 2/2.</text>
</comment>
<dbReference type="InterPro" id="IPR026017">
    <property type="entry name" value="Lumazine-bd_dom"/>
</dbReference>
<dbReference type="PIRSF" id="PIRSF000498">
    <property type="entry name" value="Riboflavin_syn_A"/>
    <property type="match status" value="1"/>
</dbReference>
<evidence type="ECO:0000313" key="13">
    <source>
        <dbReference type="EMBL" id="PSL14151.1"/>
    </source>
</evidence>
<evidence type="ECO:0000256" key="3">
    <source>
        <dbReference type="ARBA" id="ARBA00004887"/>
    </source>
</evidence>
<feature type="domain" description="Lumazine-binding" evidence="12">
    <location>
        <begin position="98"/>
        <end position="194"/>
    </location>
</feature>
<evidence type="ECO:0000256" key="4">
    <source>
        <dbReference type="ARBA" id="ARBA00011233"/>
    </source>
</evidence>
<evidence type="ECO:0000256" key="5">
    <source>
        <dbReference type="ARBA" id="ARBA00012827"/>
    </source>
</evidence>
<evidence type="ECO:0000256" key="8">
    <source>
        <dbReference type="ARBA" id="ARBA00022679"/>
    </source>
</evidence>
<evidence type="ECO:0000256" key="2">
    <source>
        <dbReference type="ARBA" id="ARBA00002803"/>
    </source>
</evidence>
<evidence type="ECO:0000256" key="7">
    <source>
        <dbReference type="ARBA" id="ARBA00022619"/>
    </source>
</evidence>
<dbReference type="PANTHER" id="PTHR21098:SF12">
    <property type="entry name" value="RIBOFLAVIN SYNTHASE"/>
    <property type="match status" value="1"/>
</dbReference>
<feature type="repeat" description="Lumazine-binding" evidence="11">
    <location>
        <begin position="98"/>
        <end position="194"/>
    </location>
</feature>
<keyword evidence="7" id="KW-0686">Riboflavin biosynthesis</keyword>
<dbReference type="Pfam" id="PF00677">
    <property type="entry name" value="Lum_binding"/>
    <property type="match status" value="2"/>
</dbReference>
<dbReference type="GO" id="GO:0004746">
    <property type="term" value="F:riboflavin synthase activity"/>
    <property type="evidence" value="ECO:0007669"/>
    <property type="project" value="UniProtKB-UniRule"/>
</dbReference>
<evidence type="ECO:0000256" key="1">
    <source>
        <dbReference type="ARBA" id="ARBA00000968"/>
    </source>
</evidence>
<feature type="domain" description="Lumazine-binding" evidence="12">
    <location>
        <begin position="1"/>
        <end position="97"/>
    </location>
</feature>
<dbReference type="NCBIfam" id="NF006767">
    <property type="entry name" value="PRK09289.1"/>
    <property type="match status" value="1"/>
</dbReference>
<dbReference type="EMBL" id="PYGI01000009">
    <property type="protein sequence ID" value="PSL14151.1"/>
    <property type="molecule type" value="Genomic_DNA"/>
</dbReference>
<dbReference type="NCBIfam" id="NF009566">
    <property type="entry name" value="PRK13020.1"/>
    <property type="match status" value="1"/>
</dbReference>
<dbReference type="AlphaFoldDB" id="A0A2P8EXF3"/>
<evidence type="ECO:0000256" key="10">
    <source>
        <dbReference type="NCBIfam" id="TIGR00187"/>
    </source>
</evidence>
<keyword evidence="9" id="KW-0677">Repeat</keyword>
<evidence type="ECO:0000256" key="11">
    <source>
        <dbReference type="PROSITE-ProRule" id="PRU00524"/>
    </source>
</evidence>
<name>A0A2P8EXF3_9GAMM</name>
<evidence type="ECO:0000259" key="12">
    <source>
        <dbReference type="PROSITE" id="PS51177"/>
    </source>
</evidence>
<comment type="subunit">
    <text evidence="4">Homotrimer.</text>
</comment>
<accession>A0A2P8EXF3</accession>
<proteinExistence type="predicted"/>
<keyword evidence="14" id="KW-1185">Reference proteome</keyword>
<evidence type="ECO:0000256" key="9">
    <source>
        <dbReference type="ARBA" id="ARBA00022737"/>
    </source>
</evidence>
<comment type="function">
    <text evidence="2">Catalyzes the dismutation of two molecules of 6,7-dimethyl-8-ribityllumazine, resulting in the formation of riboflavin and 5-amino-6-(D-ribitylamino)uracil.</text>
</comment>